<accession>A0A1L6ZK46</accession>
<dbReference type="EMBL" id="CP015607">
    <property type="protein sequence ID" value="APT46864.1"/>
    <property type="molecule type" value="Genomic_DNA"/>
</dbReference>
<name>A0A1L6ZK46_BACIA</name>
<feature type="transmembrane region" description="Helical" evidence="1">
    <location>
        <begin position="27"/>
        <end position="44"/>
    </location>
</feature>
<keyword evidence="1" id="KW-1133">Transmembrane helix</keyword>
<reference evidence="2 3" key="1">
    <citation type="submission" date="2016-05" db="EMBL/GenBank/DDBJ databases">
        <title>Complete Genome and Methylome Analysis of Psychrotrophic Bacterial Isolates from Antarctic Lake Untersee.</title>
        <authorList>
            <person name="Fomenkov A."/>
            <person name="Akimov V.N."/>
            <person name="Vasilyeva L.V."/>
            <person name="Andersen D."/>
            <person name="Vincze T."/>
            <person name="Roberts R.J."/>
        </authorList>
    </citation>
    <scope>NUCLEOTIDE SEQUENCE [LARGE SCALE GENOMIC DNA]</scope>
    <source>
        <strain evidence="2 3">U14-5</strain>
    </source>
</reference>
<dbReference type="Proteomes" id="UP000185426">
    <property type="component" value="Chromosome"/>
</dbReference>
<evidence type="ECO:0000256" key="1">
    <source>
        <dbReference type="SAM" id="Phobius"/>
    </source>
</evidence>
<evidence type="ECO:0000313" key="2">
    <source>
        <dbReference type="EMBL" id="APT46864.1"/>
    </source>
</evidence>
<organism evidence="2 3">
    <name type="scientific">Bacillus safensis</name>
    <dbReference type="NCBI Taxonomy" id="561879"/>
    <lineage>
        <taxon>Bacteria</taxon>
        <taxon>Bacillati</taxon>
        <taxon>Bacillota</taxon>
        <taxon>Bacilli</taxon>
        <taxon>Bacillales</taxon>
        <taxon>Bacillaceae</taxon>
        <taxon>Bacillus</taxon>
    </lineage>
</organism>
<keyword evidence="1" id="KW-0812">Transmembrane</keyword>
<gene>
    <name evidence="2" type="ORF">BSA145_13975</name>
</gene>
<dbReference type="RefSeq" id="WP_070325732.1">
    <property type="nucleotide sequence ID" value="NZ_CP015607.1"/>
</dbReference>
<dbReference type="AlphaFoldDB" id="A0A1L6ZK46"/>
<evidence type="ECO:0000313" key="3">
    <source>
        <dbReference type="Proteomes" id="UP000185426"/>
    </source>
</evidence>
<sequence>MLFIIGIVIAFFIAFLGFTVLLEVGNGGGTAISIIGAVIILLIAGRLQRKREQNEPNIMLDKMMMLFHENGFHFSKYFFSQNVDKALAVNEEAKKIRFIKHQSSGSSRKSTFAVTDLSLKDIHQVEILEDGVPSEHSIEIDYTGAFSEEISTLQLRLTMNDKEKSTITITFLQFDLPVSKNNAEYLAERESLDEVYHHIDVMMKSAD</sequence>
<protein>
    <submittedName>
        <fullName evidence="2">Uncharacterized protein</fullName>
    </submittedName>
</protein>
<proteinExistence type="predicted"/>
<keyword evidence="1" id="KW-0472">Membrane</keyword>